<dbReference type="AlphaFoldDB" id="A0A136A599"/>
<sequence length="296" mass="33241">MKITKIVLPTFICILLVSGFGVAAKTQDSFVLGVVADCQYADQADKGSRLYTTCPVKLTQAVNDFNTHSLVSVIHLGDFIDKDFTSFATVLDISKALNTPFYHVLGNHEFSVDDQYKMQIATLLNMPARYYSFDIDNWVFIALDGNDVSTYAWPKTSEKHQQNMALYASKYSAQKTWNGAIGEEQLAWLKQQLDCAHGNNKNVVLLSHFPVYPEDQHNLWNSAEVLAMIDHYPNVKAWFNGHNHVGNYGLRNGVHFVTFNAMLDTPETAYSLVEFSKDNIKIEGVGKQPSMVLSVK</sequence>
<dbReference type="GO" id="GO:0008663">
    <property type="term" value="F:2',3'-cyclic-nucleotide 2'-phosphodiesterase activity"/>
    <property type="evidence" value="ECO:0007669"/>
    <property type="project" value="TreeGrafter"/>
</dbReference>
<dbReference type="Proteomes" id="UP000070299">
    <property type="component" value="Unassembled WGS sequence"/>
</dbReference>
<evidence type="ECO:0000313" key="3">
    <source>
        <dbReference type="EMBL" id="KXI30415.1"/>
    </source>
</evidence>
<organism evidence="3 4">
    <name type="scientific">Paraglaciecola hydrolytica</name>
    <dbReference type="NCBI Taxonomy" id="1799789"/>
    <lineage>
        <taxon>Bacteria</taxon>
        <taxon>Pseudomonadati</taxon>
        <taxon>Pseudomonadota</taxon>
        <taxon>Gammaproteobacteria</taxon>
        <taxon>Alteromonadales</taxon>
        <taxon>Alteromonadaceae</taxon>
        <taxon>Paraglaciecola</taxon>
    </lineage>
</organism>
<keyword evidence="1" id="KW-0732">Signal</keyword>
<dbReference type="Pfam" id="PF00149">
    <property type="entry name" value="Metallophos"/>
    <property type="match status" value="1"/>
</dbReference>
<dbReference type="GO" id="GO:0047631">
    <property type="term" value="F:ADP-ribose diphosphatase activity"/>
    <property type="evidence" value="ECO:0007669"/>
    <property type="project" value="TreeGrafter"/>
</dbReference>
<dbReference type="Gene3D" id="3.60.21.10">
    <property type="match status" value="1"/>
</dbReference>
<dbReference type="GO" id="GO:0030145">
    <property type="term" value="F:manganese ion binding"/>
    <property type="evidence" value="ECO:0007669"/>
    <property type="project" value="TreeGrafter"/>
</dbReference>
<reference evidence="4" key="1">
    <citation type="submission" date="2016-02" db="EMBL/GenBank/DDBJ databases">
        <authorList>
            <person name="Schultz-Johansen M."/>
            <person name="Glaring M.A."/>
            <person name="Bech P.K."/>
            <person name="Stougaard P."/>
        </authorList>
    </citation>
    <scope>NUCLEOTIDE SEQUENCE [LARGE SCALE GENOMIC DNA]</scope>
    <source>
        <strain evidence="4">S66</strain>
    </source>
</reference>
<evidence type="ECO:0000256" key="1">
    <source>
        <dbReference type="SAM" id="SignalP"/>
    </source>
</evidence>
<evidence type="ECO:0000259" key="2">
    <source>
        <dbReference type="Pfam" id="PF00149"/>
    </source>
</evidence>
<keyword evidence="4" id="KW-1185">Reference proteome</keyword>
<dbReference type="SUPFAM" id="SSF56300">
    <property type="entry name" value="Metallo-dependent phosphatases"/>
    <property type="match status" value="1"/>
</dbReference>
<feature type="signal peptide" evidence="1">
    <location>
        <begin position="1"/>
        <end position="23"/>
    </location>
</feature>
<dbReference type="InterPro" id="IPR004843">
    <property type="entry name" value="Calcineurin-like_PHP"/>
</dbReference>
<comment type="caution">
    <text evidence="3">The sequence shown here is derived from an EMBL/GenBank/DDBJ whole genome shotgun (WGS) entry which is preliminary data.</text>
</comment>
<feature type="chain" id="PRO_5007469673" description="Calcineurin-like phosphoesterase domain-containing protein" evidence="1">
    <location>
        <begin position="24"/>
        <end position="296"/>
    </location>
</feature>
<dbReference type="STRING" id="1799789.AX660_10640"/>
<feature type="domain" description="Calcineurin-like phosphoesterase" evidence="2">
    <location>
        <begin position="58"/>
        <end position="245"/>
    </location>
</feature>
<name>A0A136A599_9ALTE</name>
<dbReference type="InterPro" id="IPR029052">
    <property type="entry name" value="Metallo-depent_PP-like"/>
</dbReference>
<dbReference type="OrthoDB" id="9791866at2"/>
<dbReference type="EMBL" id="LSNE01000003">
    <property type="protein sequence ID" value="KXI30415.1"/>
    <property type="molecule type" value="Genomic_DNA"/>
</dbReference>
<dbReference type="RefSeq" id="WP_068374828.1">
    <property type="nucleotide sequence ID" value="NZ_LSNE01000003.1"/>
</dbReference>
<evidence type="ECO:0000313" key="4">
    <source>
        <dbReference type="Proteomes" id="UP000070299"/>
    </source>
</evidence>
<accession>A0A136A599</accession>
<proteinExistence type="predicted"/>
<dbReference type="GO" id="GO:0047734">
    <property type="term" value="F:CDP-glycerol diphosphatase activity"/>
    <property type="evidence" value="ECO:0007669"/>
    <property type="project" value="TreeGrafter"/>
</dbReference>
<gene>
    <name evidence="3" type="ORF">AX660_10640</name>
</gene>
<protein>
    <recommendedName>
        <fullName evidence="2">Calcineurin-like phosphoesterase domain-containing protein</fullName>
    </recommendedName>
</protein>
<dbReference type="PANTHER" id="PTHR16509:SF8">
    <property type="entry name" value="MANGANESE-DEPENDENT ADP-RIBOSE_CDP-ALCOHOL DIPHOSPHATASE"/>
    <property type="match status" value="1"/>
</dbReference>
<dbReference type="PANTHER" id="PTHR16509">
    <property type="match status" value="1"/>
</dbReference>